<dbReference type="Pfam" id="PF21948">
    <property type="entry name" value="LplA-B_cat"/>
    <property type="match status" value="1"/>
</dbReference>
<dbReference type="PANTHER" id="PTHR43679:SF2">
    <property type="entry name" value="OCTANOYL-[GCVH]:PROTEIN N-OCTANOYLTRANSFERASE"/>
    <property type="match status" value="1"/>
</dbReference>
<gene>
    <name evidence="2" type="ORF">DAT561_0931</name>
</gene>
<dbReference type="InterPro" id="IPR045864">
    <property type="entry name" value="aa-tRNA-synth_II/BPL/LPL"/>
</dbReference>
<evidence type="ECO:0000313" key="2">
    <source>
        <dbReference type="EMBL" id="BBC61043.1"/>
    </source>
</evidence>
<dbReference type="InterPro" id="IPR004143">
    <property type="entry name" value="BPL_LPL_catalytic"/>
</dbReference>
<dbReference type="RefSeq" id="WP_015694975.1">
    <property type="nucleotide sequence ID" value="NZ_AP018492.1"/>
</dbReference>
<dbReference type="CDD" id="cd16443">
    <property type="entry name" value="LplA"/>
    <property type="match status" value="1"/>
</dbReference>
<accession>A0A2Z5Y2T2</accession>
<proteinExistence type="predicted"/>
<name>A0A2Z5Y2T2_9ENTE</name>
<protein>
    <submittedName>
        <fullName evidence="2">Lipoate-protein ligase A</fullName>
    </submittedName>
</protein>
<organism evidence="2 3">
    <name type="scientific">Melissococcus plutonius</name>
    <dbReference type="NCBI Taxonomy" id="33970"/>
    <lineage>
        <taxon>Bacteria</taxon>
        <taxon>Bacillati</taxon>
        <taxon>Bacillota</taxon>
        <taxon>Bacilli</taxon>
        <taxon>Lactobacillales</taxon>
        <taxon>Enterococcaceae</taxon>
        <taxon>Melissococcus</taxon>
    </lineage>
</organism>
<dbReference type="GO" id="GO:0140096">
    <property type="term" value="F:catalytic activity, acting on a protein"/>
    <property type="evidence" value="ECO:0007669"/>
    <property type="project" value="UniProtKB-ARBA"/>
</dbReference>
<dbReference type="EMBL" id="AP018492">
    <property type="protein sequence ID" value="BBC61043.1"/>
    <property type="molecule type" value="Genomic_DNA"/>
</dbReference>
<dbReference type="Gene3D" id="3.30.930.10">
    <property type="entry name" value="Bira Bifunctional Protein, Domain 2"/>
    <property type="match status" value="1"/>
</dbReference>
<sequence>MTDRQNNNEQITTLLIDEGYLTNEQALHPFALTDLLIEFSGLTNQPILHFWQLEKAMILGMKDLRLPFLESGLSSLKESGYHYLVRNSGGLGVIADSGILNVSLILPNPPNKKLSIEEGYQKMWHWIKTTYPQKEIDAFEIGNSYCPGTFDLSIHQKKFAGISQRRIKNGLAIMVYLSVNGDQLARGKIVRQFYQASLKKQFGEKTTDYPAVDPMVMSTLEALIEKPLTIDEVKKNLIDKWNSSQTSKLKEQCADQLVTTAWFKDKWPTQLDKMHQRNKQLERSH</sequence>
<dbReference type="GeneID" id="57043482"/>
<dbReference type="PROSITE" id="PS51733">
    <property type="entry name" value="BPL_LPL_CATALYTIC"/>
    <property type="match status" value="1"/>
</dbReference>
<dbReference type="PANTHER" id="PTHR43679">
    <property type="entry name" value="OCTANOYLTRANSFERASE LIPM-RELATED"/>
    <property type="match status" value="1"/>
</dbReference>
<evidence type="ECO:0000313" key="3">
    <source>
        <dbReference type="Proteomes" id="UP000269226"/>
    </source>
</evidence>
<dbReference type="GO" id="GO:0016874">
    <property type="term" value="F:ligase activity"/>
    <property type="evidence" value="ECO:0007669"/>
    <property type="project" value="UniProtKB-KW"/>
</dbReference>
<feature type="domain" description="BPL/LPL catalytic" evidence="1">
    <location>
        <begin position="42"/>
        <end position="228"/>
    </location>
</feature>
<dbReference type="GO" id="GO:0016740">
    <property type="term" value="F:transferase activity"/>
    <property type="evidence" value="ECO:0007669"/>
    <property type="project" value="UniProtKB-ARBA"/>
</dbReference>
<dbReference type="GO" id="GO:0009249">
    <property type="term" value="P:protein lipoylation"/>
    <property type="evidence" value="ECO:0007669"/>
    <property type="project" value="UniProtKB-ARBA"/>
</dbReference>
<dbReference type="AlphaFoldDB" id="A0A2Z5Y2T2"/>
<dbReference type="Proteomes" id="UP000269226">
    <property type="component" value="Chromosome"/>
</dbReference>
<evidence type="ECO:0000259" key="1">
    <source>
        <dbReference type="PROSITE" id="PS51733"/>
    </source>
</evidence>
<dbReference type="InterPro" id="IPR050664">
    <property type="entry name" value="Octanoyltrans_LipM/LipL"/>
</dbReference>
<keyword evidence="2" id="KW-0436">Ligase</keyword>
<reference evidence="2 3" key="1">
    <citation type="submission" date="2018-01" db="EMBL/GenBank/DDBJ databases">
        <title>Whole genome sequence of Melissococcus plutonius DAT561.</title>
        <authorList>
            <person name="Okumura K."/>
            <person name="Takamatsu D."/>
            <person name="Okura M."/>
        </authorList>
    </citation>
    <scope>NUCLEOTIDE SEQUENCE [LARGE SCALE GENOMIC DNA]</scope>
    <source>
        <strain evidence="2 3">DAT561</strain>
    </source>
</reference>
<dbReference type="SUPFAM" id="SSF55681">
    <property type="entry name" value="Class II aaRS and biotin synthetases"/>
    <property type="match status" value="1"/>
</dbReference>